<gene>
    <name evidence="7" type="ORF">E2605_16140</name>
</gene>
<accession>A0A4Y8KW55</accession>
<proteinExistence type="predicted"/>
<evidence type="ECO:0000256" key="3">
    <source>
        <dbReference type="ARBA" id="ARBA00022692"/>
    </source>
</evidence>
<feature type="transmembrane region" description="Helical" evidence="6">
    <location>
        <begin position="271"/>
        <end position="293"/>
    </location>
</feature>
<dbReference type="InterPro" id="IPR002797">
    <property type="entry name" value="Polysacc_synth"/>
</dbReference>
<feature type="transmembrane region" description="Helical" evidence="6">
    <location>
        <begin position="121"/>
        <end position="143"/>
    </location>
</feature>
<dbReference type="PANTHER" id="PTHR30250">
    <property type="entry name" value="PST FAMILY PREDICTED COLANIC ACID TRANSPORTER"/>
    <property type="match status" value="1"/>
</dbReference>
<name>A0A4Y8KW55_9BACT</name>
<feature type="transmembrane region" description="Helical" evidence="6">
    <location>
        <begin position="233"/>
        <end position="251"/>
    </location>
</feature>
<feature type="transmembrane region" description="Helical" evidence="6">
    <location>
        <begin position="437"/>
        <end position="455"/>
    </location>
</feature>
<dbReference type="RefSeq" id="WP_026625494.1">
    <property type="nucleotide sequence ID" value="NZ_JBKUNW010000001.1"/>
</dbReference>
<feature type="transmembrane region" description="Helical" evidence="6">
    <location>
        <begin position="48"/>
        <end position="71"/>
    </location>
</feature>
<dbReference type="PANTHER" id="PTHR30250:SF11">
    <property type="entry name" value="O-ANTIGEN TRANSPORTER-RELATED"/>
    <property type="match status" value="1"/>
</dbReference>
<keyword evidence="5 6" id="KW-0472">Membrane</keyword>
<keyword evidence="4 6" id="KW-1133">Transmembrane helix</keyword>
<feature type="transmembrane region" description="Helical" evidence="6">
    <location>
        <begin position="403"/>
        <end position="425"/>
    </location>
</feature>
<evidence type="ECO:0000256" key="5">
    <source>
        <dbReference type="ARBA" id="ARBA00023136"/>
    </source>
</evidence>
<dbReference type="OrthoDB" id="9814608at2"/>
<feature type="transmembrane region" description="Helical" evidence="6">
    <location>
        <begin position="191"/>
        <end position="212"/>
    </location>
</feature>
<evidence type="ECO:0000313" key="8">
    <source>
        <dbReference type="Proteomes" id="UP000297861"/>
    </source>
</evidence>
<feature type="transmembrane region" description="Helical" evidence="6">
    <location>
        <begin position="378"/>
        <end position="397"/>
    </location>
</feature>
<organism evidence="7 8">
    <name type="scientific">Dysgonomonas capnocytophagoides</name>
    <dbReference type="NCBI Taxonomy" id="45254"/>
    <lineage>
        <taxon>Bacteria</taxon>
        <taxon>Pseudomonadati</taxon>
        <taxon>Bacteroidota</taxon>
        <taxon>Bacteroidia</taxon>
        <taxon>Bacteroidales</taxon>
        <taxon>Dysgonomonadaceae</taxon>
        <taxon>Dysgonomonas</taxon>
    </lineage>
</organism>
<evidence type="ECO:0000256" key="4">
    <source>
        <dbReference type="ARBA" id="ARBA00022989"/>
    </source>
</evidence>
<protein>
    <submittedName>
        <fullName evidence="7">Polysaccharide biosynthesis protein</fullName>
    </submittedName>
</protein>
<feature type="transmembrane region" description="Helical" evidence="6">
    <location>
        <begin position="313"/>
        <end position="331"/>
    </location>
</feature>
<feature type="transmembrane region" description="Helical" evidence="6">
    <location>
        <begin position="343"/>
        <end position="366"/>
    </location>
</feature>
<evidence type="ECO:0000313" key="7">
    <source>
        <dbReference type="EMBL" id="TFD94289.1"/>
    </source>
</evidence>
<dbReference type="AlphaFoldDB" id="A0A4Y8KW55"/>
<comment type="caution">
    <text evidence="7">The sequence shown here is derived from an EMBL/GenBank/DDBJ whole genome shotgun (WGS) entry which is preliminary data.</text>
</comment>
<keyword evidence="2" id="KW-1003">Cell membrane</keyword>
<reference evidence="7 8" key="1">
    <citation type="submission" date="2019-03" db="EMBL/GenBank/DDBJ databases">
        <title>San Antonio Military Medical Center submission to MRSN (WRAIR), pending publication.</title>
        <authorList>
            <person name="Blyth D.M."/>
            <person name="Mccarthy S.L."/>
            <person name="Schall S.E."/>
            <person name="Stam J.A."/>
            <person name="Ong A.C."/>
            <person name="Mcgann P.T."/>
        </authorList>
    </citation>
    <scope>NUCLEOTIDE SEQUENCE [LARGE SCALE GENOMIC DNA]</scope>
    <source>
        <strain evidence="7 8">MRSN571793</strain>
    </source>
</reference>
<keyword evidence="8" id="KW-1185">Reference proteome</keyword>
<dbReference type="STRING" id="1121485.GCA_000426485_01304"/>
<evidence type="ECO:0000256" key="1">
    <source>
        <dbReference type="ARBA" id="ARBA00004651"/>
    </source>
</evidence>
<keyword evidence="3 6" id="KW-0812">Transmembrane</keyword>
<feature type="transmembrane region" description="Helical" evidence="6">
    <location>
        <begin position="461"/>
        <end position="479"/>
    </location>
</feature>
<dbReference type="EMBL" id="SOML01000011">
    <property type="protein sequence ID" value="TFD94289.1"/>
    <property type="molecule type" value="Genomic_DNA"/>
</dbReference>
<comment type="subcellular location">
    <subcellularLocation>
        <location evidence="1">Cell membrane</location>
        <topology evidence="1">Multi-pass membrane protein</topology>
    </subcellularLocation>
</comment>
<sequence length="496" mass="57108">MAGGIKSLAKDTAIYGLSSILGRFLNWCLTPLHVYIFTNTVEYGKVSYIYGFVALFMILLTYGMETGFFRFMNKKDEDPDRVYSSVLTSLGVTSVLFIILCSVFLTPIAEWMRYTDHAEHILIMAVAVAMDAFMVVPFAYLRYKKRPIRFASLKIIFIFANIFFNLFFLVACPFIYKSAPHLIDWFYNPSYGIGYIFIANLLANIVVFCMLIPDMTGFKYRFDGQLLKRIYKYSFPLLILGIAGVINQTVAQLVYPHIFDNIEEAYSQLGIYNACLKITVVITMFTQAFRYAYEPFVFAKNNSDNDTRPYAEAMKYFVIFALFVFLGVMFFMDILKYIVSKNYMVGISIVPVAMLGEIFFGIYFNLSVWYKLIDKTHYGATFSVLGCFITVLINVIFVPVFGFIASAWATFICNLIIMSISYFYGQKYYPIKYDLKTIFFYFALVAVLYVLGMYVPIENEVLRLSYRVILLAVFAAVLIKKDLPLSQIPFINKKIK</sequence>
<dbReference type="Proteomes" id="UP000297861">
    <property type="component" value="Unassembled WGS sequence"/>
</dbReference>
<feature type="transmembrane region" description="Helical" evidence="6">
    <location>
        <begin position="83"/>
        <end position="109"/>
    </location>
</feature>
<dbReference type="Pfam" id="PF01943">
    <property type="entry name" value="Polysacc_synt"/>
    <property type="match status" value="1"/>
</dbReference>
<evidence type="ECO:0000256" key="2">
    <source>
        <dbReference type="ARBA" id="ARBA00022475"/>
    </source>
</evidence>
<feature type="transmembrane region" description="Helical" evidence="6">
    <location>
        <begin position="155"/>
        <end position="176"/>
    </location>
</feature>
<evidence type="ECO:0000256" key="6">
    <source>
        <dbReference type="SAM" id="Phobius"/>
    </source>
</evidence>
<dbReference type="GO" id="GO:0005886">
    <property type="term" value="C:plasma membrane"/>
    <property type="evidence" value="ECO:0007669"/>
    <property type="project" value="UniProtKB-SubCell"/>
</dbReference>
<feature type="transmembrane region" description="Helical" evidence="6">
    <location>
        <begin position="12"/>
        <end position="36"/>
    </location>
</feature>
<dbReference type="InterPro" id="IPR050833">
    <property type="entry name" value="Poly_Biosynth_Transport"/>
</dbReference>